<protein>
    <submittedName>
        <fullName evidence="1">Uncharacterized protein</fullName>
    </submittedName>
</protein>
<evidence type="ECO:0000313" key="2">
    <source>
        <dbReference type="Proteomes" id="UP000663862"/>
    </source>
</evidence>
<gene>
    <name evidence="1" type="ORF">TSG867_LOCUS17171</name>
</gene>
<comment type="caution">
    <text evidence="1">The sequence shown here is derived from an EMBL/GenBank/DDBJ whole genome shotgun (WGS) entry which is preliminary data.</text>
</comment>
<sequence length="669" mass="77545">MLSEDRSASTADALARWFQSFQSDIIIDGDNLHCLTSNSNLQDIWQKMIRHCHPADYVKKVKESIRIAELKERYPDRWEQHKNAQIQQGQIEQRIGLRLREIYSARSEQSTNIFNELNRVQTMINDEHNLISSLDKQLQIYRQLTNYLNQLALMKEQLNLLTSMNGVNHQGLVAELMNLNISLTEKFQQSINLNDLCSLMNTLLQQRINQLSKIEKDDQERSSSIMDNYEEALTKANLDFTKQFVHLANIRMECAKLHSRLADSKREVLSRRPSDEQTQLLSILDAMIASKSVEVHLSLLKTKIQTEIEQNKKSDEKSIPRIHQQIIEKRNELNRIDNQLNKIIQENPLEKLEKLELKIRDYTRLINDLPTRFHSLNIMHLSLSNDLRSNILTWPIEQFSRINLINNPIEITIKSPPTPLVMIPSQTPTTPLTSLKQLLGIRTQDTLILEPPITTNMPIIEENQSWDIDINEDETLSIKYPSISSIDWDLLTRVDNQMEEALKQCQQDFNQYEQFFQNIIKESKKPSRKQLSASSSYANKFINKNHIHSKRILTTPLLESVFTSFHRKRTVKIQSNQDISHFIIRSSLRSSSSTINAILELEHSPSVISLNQHHYSSSLLSAMTISNSNDTKRYHSGESIQFSPTKIERQALHSSNKQIQIITCQLTSI</sequence>
<evidence type="ECO:0000313" key="1">
    <source>
        <dbReference type="EMBL" id="CAF4453290.1"/>
    </source>
</evidence>
<accession>A0A820SJ13</accession>
<dbReference type="AlphaFoldDB" id="A0A820SJ13"/>
<dbReference type="EMBL" id="CAJOBQ010001084">
    <property type="protein sequence ID" value="CAF4453290.1"/>
    <property type="molecule type" value="Genomic_DNA"/>
</dbReference>
<proteinExistence type="predicted"/>
<reference evidence="1" key="1">
    <citation type="submission" date="2021-02" db="EMBL/GenBank/DDBJ databases">
        <authorList>
            <person name="Nowell W R."/>
        </authorList>
    </citation>
    <scope>NUCLEOTIDE SEQUENCE</scope>
</reference>
<organism evidence="1 2">
    <name type="scientific">Rotaria socialis</name>
    <dbReference type="NCBI Taxonomy" id="392032"/>
    <lineage>
        <taxon>Eukaryota</taxon>
        <taxon>Metazoa</taxon>
        <taxon>Spiralia</taxon>
        <taxon>Gnathifera</taxon>
        <taxon>Rotifera</taxon>
        <taxon>Eurotatoria</taxon>
        <taxon>Bdelloidea</taxon>
        <taxon>Philodinida</taxon>
        <taxon>Philodinidae</taxon>
        <taxon>Rotaria</taxon>
    </lineage>
</organism>
<name>A0A820SJ13_9BILA</name>
<dbReference type="Proteomes" id="UP000663862">
    <property type="component" value="Unassembled WGS sequence"/>
</dbReference>